<dbReference type="InterPro" id="IPR000073">
    <property type="entry name" value="AB_hydrolase_1"/>
</dbReference>
<gene>
    <name evidence="2" type="primary">catD_7</name>
    <name evidence="2" type="ORF">GALL_430380</name>
</gene>
<dbReference type="InterPro" id="IPR050228">
    <property type="entry name" value="Carboxylesterase_BioH"/>
</dbReference>
<dbReference type="SUPFAM" id="SSF53474">
    <property type="entry name" value="alpha/beta-Hydrolases"/>
    <property type="match status" value="1"/>
</dbReference>
<comment type="caution">
    <text evidence="2">The sequence shown here is derived from an EMBL/GenBank/DDBJ whole genome shotgun (WGS) entry which is preliminary data.</text>
</comment>
<reference evidence="2" key="1">
    <citation type="submission" date="2016-10" db="EMBL/GenBank/DDBJ databases">
        <title>Sequence of Gallionella enrichment culture.</title>
        <authorList>
            <person name="Poehlein A."/>
            <person name="Muehling M."/>
            <person name="Daniel R."/>
        </authorList>
    </citation>
    <scope>NUCLEOTIDE SEQUENCE</scope>
</reference>
<sequence>MPETLVLIPGMMCDARVFWHQIIALSGDWPVMVAAPVRGATIEEMAADILTSLPTRFALAGQGMGGNVALEIFRRAPERVSRIALISIAVQAETPQAAAAREERIVAAQAGRLAASLAADVPASSLGPEVARDEIMDMMRDMGLTLGEGVYLRQSRAMQRRPDQQKALRKAMLPALVMCGALDPVTLPRRHQFIAEMLPYGRLQLIDDAGHMPTLEQPEAVTRVLEAWLTEPLLLR</sequence>
<name>A0A1J5PWM1_9ZZZZ</name>
<proteinExistence type="predicted"/>
<dbReference type="AlphaFoldDB" id="A0A1J5PWM1"/>
<dbReference type="Pfam" id="PF12697">
    <property type="entry name" value="Abhydrolase_6"/>
    <property type="match status" value="1"/>
</dbReference>
<dbReference type="EC" id="3.1.1.24" evidence="2"/>
<evidence type="ECO:0000259" key="1">
    <source>
        <dbReference type="Pfam" id="PF12697"/>
    </source>
</evidence>
<dbReference type="PANTHER" id="PTHR43194">
    <property type="entry name" value="HYDROLASE ALPHA/BETA FOLD FAMILY"/>
    <property type="match status" value="1"/>
</dbReference>
<dbReference type="EMBL" id="MLJW01002211">
    <property type="protein sequence ID" value="OIQ75296.1"/>
    <property type="molecule type" value="Genomic_DNA"/>
</dbReference>
<dbReference type="InterPro" id="IPR029058">
    <property type="entry name" value="AB_hydrolase_fold"/>
</dbReference>
<dbReference type="GO" id="GO:0047570">
    <property type="term" value="F:3-oxoadipate enol-lactonase activity"/>
    <property type="evidence" value="ECO:0007669"/>
    <property type="project" value="UniProtKB-EC"/>
</dbReference>
<dbReference type="Gene3D" id="3.40.50.1820">
    <property type="entry name" value="alpha/beta hydrolase"/>
    <property type="match status" value="1"/>
</dbReference>
<keyword evidence="2" id="KW-0378">Hydrolase</keyword>
<feature type="domain" description="AB hydrolase-1" evidence="1">
    <location>
        <begin position="6"/>
        <end position="222"/>
    </location>
</feature>
<accession>A0A1J5PWM1</accession>
<organism evidence="2">
    <name type="scientific">mine drainage metagenome</name>
    <dbReference type="NCBI Taxonomy" id="410659"/>
    <lineage>
        <taxon>unclassified sequences</taxon>
        <taxon>metagenomes</taxon>
        <taxon>ecological metagenomes</taxon>
    </lineage>
</organism>
<dbReference type="PANTHER" id="PTHR43194:SF2">
    <property type="entry name" value="PEROXISOMAL MEMBRANE PROTEIN LPX1"/>
    <property type="match status" value="1"/>
</dbReference>
<evidence type="ECO:0000313" key="2">
    <source>
        <dbReference type="EMBL" id="OIQ75296.1"/>
    </source>
</evidence>
<protein>
    <submittedName>
        <fullName evidence="2">3-oxoadipate enol-lactonase 2</fullName>
        <ecNumber evidence="2">3.1.1.24</ecNumber>
    </submittedName>
</protein>